<dbReference type="Gene3D" id="3.30.300.30">
    <property type="match status" value="1"/>
</dbReference>
<feature type="chain" id="PRO_5040251357" evidence="7">
    <location>
        <begin position="21"/>
        <end position="306"/>
    </location>
</feature>
<sequence>MFHILGIVVLIMTLLQTVRGKVVMLPKFEEKTFLGCIEQYRCSVAFLVPPLFVFLARYPRIDEYNLSSLKLIFCGAAPLSKELEQSVRNRLNNPNLKISQGYAMTELSSILMQKKILKAGSVGDVNTDIYAKVIDESHNALGPNKVGELCFKGPAMMMGYIGDESATKAIINADGWLHTGDLGYYDDDLQFFIVDRIKELIKFKGYQVPPAEIEALLMTHPKVQDCGVIGKQSDVAGELPLAFVVKGDETLTEAEIVKYVHDNSSPAKRLYGGVRFIDRIPKSPSGKILRRELRTLLAKENVKAKI</sequence>
<keyword evidence="5" id="KW-0460">Magnesium</keyword>
<feature type="domain" description="AMP-dependent synthetase/ligase" evidence="8">
    <location>
        <begin position="1"/>
        <end position="160"/>
    </location>
</feature>
<keyword evidence="11" id="KW-1185">Reference proteome</keyword>
<dbReference type="GO" id="GO:0005777">
    <property type="term" value="C:peroxisome"/>
    <property type="evidence" value="ECO:0007669"/>
    <property type="project" value="UniProtKB-SubCell"/>
</dbReference>
<accession>A0A9Q0NBR9</accession>
<protein>
    <submittedName>
        <fullName evidence="10">Luciferin 4-monooxygenase</fullName>
    </submittedName>
</protein>
<dbReference type="Proteomes" id="UP001151699">
    <property type="component" value="Chromosome A"/>
</dbReference>
<gene>
    <name evidence="10" type="primary">LUCI_7</name>
    <name evidence="10" type="ORF">Bhyg_02622</name>
</gene>
<organism evidence="10 11">
    <name type="scientific">Pseudolycoriella hygida</name>
    <dbReference type="NCBI Taxonomy" id="35572"/>
    <lineage>
        <taxon>Eukaryota</taxon>
        <taxon>Metazoa</taxon>
        <taxon>Ecdysozoa</taxon>
        <taxon>Arthropoda</taxon>
        <taxon>Hexapoda</taxon>
        <taxon>Insecta</taxon>
        <taxon>Pterygota</taxon>
        <taxon>Neoptera</taxon>
        <taxon>Endopterygota</taxon>
        <taxon>Diptera</taxon>
        <taxon>Nematocera</taxon>
        <taxon>Sciaroidea</taxon>
        <taxon>Sciaridae</taxon>
        <taxon>Pseudolycoriella</taxon>
    </lineage>
</organism>
<dbReference type="GO" id="GO:0005524">
    <property type="term" value="F:ATP binding"/>
    <property type="evidence" value="ECO:0007669"/>
    <property type="project" value="UniProtKB-KW"/>
</dbReference>
<evidence type="ECO:0000256" key="5">
    <source>
        <dbReference type="ARBA" id="ARBA00022842"/>
    </source>
</evidence>
<evidence type="ECO:0000313" key="10">
    <source>
        <dbReference type="EMBL" id="KAJ6647400.1"/>
    </source>
</evidence>
<comment type="caution">
    <text evidence="10">The sequence shown here is derived from an EMBL/GenBank/DDBJ whole genome shotgun (WGS) entry which is preliminary data.</text>
</comment>
<evidence type="ECO:0000256" key="6">
    <source>
        <dbReference type="ARBA" id="ARBA00023140"/>
    </source>
</evidence>
<dbReference type="InterPro" id="IPR000873">
    <property type="entry name" value="AMP-dep_synth/lig_dom"/>
</dbReference>
<evidence type="ECO:0000256" key="3">
    <source>
        <dbReference type="ARBA" id="ARBA00006432"/>
    </source>
</evidence>
<keyword evidence="6" id="KW-0576">Peroxisome</keyword>
<keyword evidence="4" id="KW-0067">ATP-binding</keyword>
<dbReference type="GO" id="GO:0016405">
    <property type="term" value="F:CoA-ligase activity"/>
    <property type="evidence" value="ECO:0007669"/>
    <property type="project" value="TreeGrafter"/>
</dbReference>
<name>A0A9Q0NBR9_9DIPT</name>
<dbReference type="Gene3D" id="3.40.50.980">
    <property type="match status" value="1"/>
</dbReference>
<evidence type="ECO:0000256" key="1">
    <source>
        <dbReference type="ARBA" id="ARBA00001946"/>
    </source>
</evidence>
<dbReference type="Gene3D" id="2.30.38.10">
    <property type="entry name" value="Luciferase, Domain 3"/>
    <property type="match status" value="1"/>
</dbReference>
<evidence type="ECO:0000259" key="8">
    <source>
        <dbReference type="Pfam" id="PF00501"/>
    </source>
</evidence>
<dbReference type="Pfam" id="PF00501">
    <property type="entry name" value="AMP-binding"/>
    <property type="match status" value="1"/>
</dbReference>
<feature type="domain" description="AMP-binding enzyme C-terminal" evidence="9">
    <location>
        <begin position="212"/>
        <end position="287"/>
    </location>
</feature>
<dbReference type="AlphaFoldDB" id="A0A9Q0NBR9"/>
<dbReference type="FunFam" id="3.30.300.30:FF:000007">
    <property type="entry name" value="4-coumarate--CoA ligase 2"/>
    <property type="match status" value="1"/>
</dbReference>
<feature type="non-terminal residue" evidence="10">
    <location>
        <position position="306"/>
    </location>
</feature>
<evidence type="ECO:0000256" key="4">
    <source>
        <dbReference type="ARBA" id="ARBA00022840"/>
    </source>
</evidence>
<dbReference type="InterPro" id="IPR025110">
    <property type="entry name" value="AMP-bd_C"/>
</dbReference>
<dbReference type="PANTHER" id="PTHR24096:SF423">
    <property type="entry name" value="GM05240P"/>
    <property type="match status" value="1"/>
</dbReference>
<dbReference type="SUPFAM" id="SSF56801">
    <property type="entry name" value="Acetyl-CoA synthetase-like"/>
    <property type="match status" value="1"/>
</dbReference>
<reference evidence="10" key="1">
    <citation type="submission" date="2022-07" db="EMBL/GenBank/DDBJ databases">
        <authorList>
            <person name="Trinca V."/>
            <person name="Uliana J.V.C."/>
            <person name="Torres T.T."/>
            <person name="Ward R.J."/>
            <person name="Monesi N."/>
        </authorList>
    </citation>
    <scope>NUCLEOTIDE SEQUENCE</scope>
    <source>
        <strain evidence="10">HSMRA1968</strain>
        <tissue evidence="10">Whole embryos</tissue>
    </source>
</reference>
<comment type="similarity">
    <text evidence="3">Belongs to the ATP-dependent AMP-binding enzyme family.</text>
</comment>
<proteinExistence type="inferred from homology"/>
<dbReference type="OrthoDB" id="10253869at2759"/>
<keyword evidence="7" id="KW-0732">Signal</keyword>
<dbReference type="Pfam" id="PF13193">
    <property type="entry name" value="AMP-binding_C"/>
    <property type="match status" value="1"/>
</dbReference>
<dbReference type="EMBL" id="WJQU01000001">
    <property type="protein sequence ID" value="KAJ6647400.1"/>
    <property type="molecule type" value="Genomic_DNA"/>
</dbReference>
<evidence type="ECO:0000313" key="11">
    <source>
        <dbReference type="Proteomes" id="UP001151699"/>
    </source>
</evidence>
<evidence type="ECO:0000256" key="2">
    <source>
        <dbReference type="ARBA" id="ARBA00004275"/>
    </source>
</evidence>
<comment type="subcellular location">
    <subcellularLocation>
        <location evidence="2">Peroxisome</location>
    </subcellularLocation>
</comment>
<dbReference type="InterPro" id="IPR045851">
    <property type="entry name" value="AMP-bd_C_sf"/>
</dbReference>
<evidence type="ECO:0000259" key="9">
    <source>
        <dbReference type="Pfam" id="PF13193"/>
    </source>
</evidence>
<keyword evidence="4" id="KW-0547">Nucleotide-binding</keyword>
<comment type="cofactor">
    <cofactor evidence="1">
        <name>Mg(2+)</name>
        <dbReference type="ChEBI" id="CHEBI:18420"/>
    </cofactor>
</comment>
<feature type="signal peptide" evidence="7">
    <location>
        <begin position="1"/>
        <end position="20"/>
    </location>
</feature>
<dbReference type="PANTHER" id="PTHR24096">
    <property type="entry name" value="LONG-CHAIN-FATTY-ACID--COA LIGASE"/>
    <property type="match status" value="1"/>
</dbReference>
<evidence type="ECO:0000256" key="7">
    <source>
        <dbReference type="SAM" id="SignalP"/>
    </source>
</evidence>